<sequence length="221" mass="25395">MNKDNLEKFWLNPVSYKPLNFAYINYESEDARQKAIKTNYKLNGRDLFWYTENARICNRCGSPSYLFNECPVRKQDSKKQQLNKFYNCYHPAQHHKPKSYTEAAKARKDDKSHDCNPSAKSNSNNSQCQDKRQQSCATPSSSNLNGGIQQGGSMHGAQAEKFTGFFSSSSLMESQENPVNIEALKKEKNFEDYNRDGDEDDNMDEEEFDEDGYLLNPTDDA</sequence>
<evidence type="ECO:0000256" key="1">
    <source>
        <dbReference type="SAM" id="MobiDB-lite"/>
    </source>
</evidence>
<dbReference type="Proteomes" id="UP000265703">
    <property type="component" value="Unassembled WGS sequence"/>
</dbReference>
<proteinExistence type="predicted"/>
<feature type="compositionally biased region" description="Basic and acidic residues" evidence="1">
    <location>
        <begin position="104"/>
        <end position="114"/>
    </location>
</feature>
<comment type="caution">
    <text evidence="2">The sequence shown here is derived from an EMBL/GenBank/DDBJ whole genome shotgun (WGS) entry which is preliminary data.</text>
</comment>
<keyword evidence="3" id="KW-1185">Reference proteome</keyword>
<reference evidence="2 3" key="1">
    <citation type="submission" date="2018-06" db="EMBL/GenBank/DDBJ databases">
        <title>Comparative genomics reveals the genomic features of Rhizophagus irregularis, R. cerebriforme, R. diaphanum and Gigaspora rosea, and their symbiotic lifestyle signature.</title>
        <authorList>
            <person name="Morin E."/>
            <person name="San Clemente H."/>
            <person name="Chen E.C.H."/>
            <person name="De La Providencia I."/>
            <person name="Hainaut M."/>
            <person name="Kuo A."/>
            <person name="Kohler A."/>
            <person name="Murat C."/>
            <person name="Tang N."/>
            <person name="Roy S."/>
            <person name="Loubradou J."/>
            <person name="Henrissat B."/>
            <person name="Grigoriev I.V."/>
            <person name="Corradi N."/>
            <person name="Roux C."/>
            <person name="Martin F.M."/>
        </authorList>
    </citation>
    <scope>NUCLEOTIDE SEQUENCE [LARGE SCALE GENOMIC DNA]</scope>
    <source>
        <strain evidence="2 3">DAOM 227022</strain>
    </source>
</reference>
<dbReference type="AlphaFoldDB" id="A0A397SCQ9"/>
<organism evidence="2 3">
    <name type="scientific">Glomus cerebriforme</name>
    <dbReference type="NCBI Taxonomy" id="658196"/>
    <lineage>
        <taxon>Eukaryota</taxon>
        <taxon>Fungi</taxon>
        <taxon>Fungi incertae sedis</taxon>
        <taxon>Mucoromycota</taxon>
        <taxon>Glomeromycotina</taxon>
        <taxon>Glomeromycetes</taxon>
        <taxon>Glomerales</taxon>
        <taxon>Glomeraceae</taxon>
        <taxon>Glomus</taxon>
    </lineage>
</organism>
<dbReference type="EMBL" id="QKYT01000543">
    <property type="protein sequence ID" value="RIA83768.1"/>
    <property type="molecule type" value="Genomic_DNA"/>
</dbReference>
<protein>
    <recommendedName>
        <fullName evidence="4">CCHC-type domain-containing protein</fullName>
    </recommendedName>
</protein>
<feature type="region of interest" description="Disordered" evidence="1">
    <location>
        <begin position="190"/>
        <end position="221"/>
    </location>
</feature>
<feature type="compositionally biased region" description="Polar residues" evidence="1">
    <location>
        <begin position="118"/>
        <end position="147"/>
    </location>
</feature>
<evidence type="ECO:0008006" key="4">
    <source>
        <dbReference type="Google" id="ProtNLM"/>
    </source>
</evidence>
<feature type="compositionally biased region" description="Acidic residues" evidence="1">
    <location>
        <begin position="197"/>
        <end position="212"/>
    </location>
</feature>
<name>A0A397SCQ9_9GLOM</name>
<evidence type="ECO:0000313" key="2">
    <source>
        <dbReference type="EMBL" id="RIA83768.1"/>
    </source>
</evidence>
<gene>
    <name evidence="2" type="ORF">C1645_833281</name>
</gene>
<feature type="region of interest" description="Disordered" evidence="1">
    <location>
        <begin position="96"/>
        <end position="155"/>
    </location>
</feature>
<dbReference type="OrthoDB" id="2408417at2759"/>
<accession>A0A397SCQ9</accession>
<evidence type="ECO:0000313" key="3">
    <source>
        <dbReference type="Proteomes" id="UP000265703"/>
    </source>
</evidence>